<feature type="compositionally biased region" description="Polar residues" evidence="1">
    <location>
        <begin position="1"/>
        <end position="10"/>
    </location>
</feature>
<dbReference type="InterPro" id="IPR052099">
    <property type="entry name" value="Regulatory_TF_Diverse"/>
</dbReference>
<dbReference type="AlphaFoldDB" id="A0A074XEL7"/>
<evidence type="ECO:0000313" key="4">
    <source>
        <dbReference type="Proteomes" id="UP000030706"/>
    </source>
</evidence>
<dbReference type="Pfam" id="PF00010">
    <property type="entry name" value="HLH"/>
    <property type="match status" value="1"/>
</dbReference>
<dbReference type="InterPro" id="IPR011598">
    <property type="entry name" value="bHLH_dom"/>
</dbReference>
<protein>
    <recommendedName>
        <fullName evidence="2">BHLH domain-containing protein</fullName>
    </recommendedName>
</protein>
<evidence type="ECO:0000313" key="3">
    <source>
        <dbReference type="EMBL" id="KEQ82129.1"/>
    </source>
</evidence>
<dbReference type="GO" id="GO:0046983">
    <property type="term" value="F:protein dimerization activity"/>
    <property type="evidence" value="ECO:0007669"/>
    <property type="project" value="InterPro"/>
</dbReference>
<reference evidence="3 4" key="1">
    <citation type="journal article" date="2014" name="BMC Genomics">
        <title>Genome sequencing of four Aureobasidium pullulans varieties: biotechnological potential, stress tolerance, and description of new species.</title>
        <authorList>
            <person name="Gostin Ar C."/>
            <person name="Ohm R.A."/>
            <person name="Kogej T."/>
            <person name="Sonjak S."/>
            <person name="Turk M."/>
            <person name="Zajc J."/>
            <person name="Zalar P."/>
            <person name="Grube M."/>
            <person name="Sun H."/>
            <person name="Han J."/>
            <person name="Sharma A."/>
            <person name="Chiniquy J."/>
            <person name="Ngan C.Y."/>
            <person name="Lipzen A."/>
            <person name="Barry K."/>
            <person name="Grigoriev I.V."/>
            <person name="Gunde-Cimerman N."/>
        </authorList>
    </citation>
    <scope>NUCLEOTIDE SEQUENCE [LARGE SCALE GENOMIC DNA]</scope>
    <source>
        <strain evidence="3 4">EXF-150</strain>
    </source>
</reference>
<gene>
    <name evidence="3" type="ORF">M438DRAFT_347405</name>
</gene>
<dbReference type="PANTHER" id="PTHR47336">
    <property type="entry name" value="TRANSCRIPTION FACTOR HMS1-RELATED"/>
    <property type="match status" value="1"/>
</dbReference>
<dbReference type="SUPFAM" id="SSF47459">
    <property type="entry name" value="HLH, helix-loop-helix DNA-binding domain"/>
    <property type="match status" value="1"/>
</dbReference>
<dbReference type="HOGENOM" id="CLU_946591_0_0_1"/>
<feature type="compositionally biased region" description="Basic and acidic residues" evidence="1">
    <location>
        <begin position="199"/>
        <end position="211"/>
    </location>
</feature>
<dbReference type="PANTHER" id="PTHR47336:SF2">
    <property type="entry name" value="TRANSCRIPTION FACTOR HMS1-RELATED"/>
    <property type="match status" value="1"/>
</dbReference>
<name>A0A074XEL7_AURPU</name>
<accession>A0A074XEL7</accession>
<dbReference type="PROSITE" id="PS50888">
    <property type="entry name" value="BHLH"/>
    <property type="match status" value="1"/>
</dbReference>
<dbReference type="CDD" id="cd11395">
    <property type="entry name" value="bHLHzip_SREBP_like"/>
    <property type="match status" value="1"/>
</dbReference>
<dbReference type="STRING" id="1043002.A0A074XEL7"/>
<dbReference type="OrthoDB" id="2133190at2759"/>
<dbReference type="Gene3D" id="4.10.280.10">
    <property type="entry name" value="Helix-loop-helix DNA-binding domain"/>
    <property type="match status" value="1"/>
</dbReference>
<feature type="region of interest" description="Disordered" evidence="1">
    <location>
        <begin position="156"/>
        <end position="217"/>
    </location>
</feature>
<dbReference type="Proteomes" id="UP000030706">
    <property type="component" value="Unassembled WGS sequence"/>
</dbReference>
<proteinExistence type="predicted"/>
<feature type="region of interest" description="Disordered" evidence="1">
    <location>
        <begin position="1"/>
        <end position="20"/>
    </location>
</feature>
<dbReference type="RefSeq" id="XP_029758316.1">
    <property type="nucleotide sequence ID" value="XM_029905896.1"/>
</dbReference>
<evidence type="ECO:0000259" key="2">
    <source>
        <dbReference type="PROSITE" id="PS50888"/>
    </source>
</evidence>
<feature type="domain" description="BHLH" evidence="2">
    <location>
        <begin position="214"/>
        <end position="277"/>
    </location>
</feature>
<feature type="compositionally biased region" description="Pro residues" evidence="1">
    <location>
        <begin position="44"/>
        <end position="57"/>
    </location>
</feature>
<dbReference type="SMART" id="SM00353">
    <property type="entry name" value="HLH"/>
    <property type="match status" value="1"/>
</dbReference>
<sequence>MAQFINQPHRNSYPGAPQTTMDLPYQQIYQPVEENHNMQSLFEPQPPPQYYGFPPPTGSSLDSGYAEDSNPFEENNMFCPDFKVAFGQNVNSTAPNFGAYGYMTNDQQPSGPEQNFMPIGFSAPFQQNFGFMKQNNNVSQSPPALIMDDAVSVKSEDASSDAASPKTTTFQDSQLRKQTRKRPGTLKRMATDTSIEGRPSVERSTTKESRGRNKKRIPHTAVERRYRENLNLHLEKLRLAVPNLQAAHRRRASDVNDPMKPSKCEVLMGAVEYIKRLESEVARLKKEMGE</sequence>
<dbReference type="EMBL" id="KL584988">
    <property type="protein sequence ID" value="KEQ82129.1"/>
    <property type="molecule type" value="Genomic_DNA"/>
</dbReference>
<dbReference type="GeneID" id="40748202"/>
<organism evidence="3 4">
    <name type="scientific">Aureobasidium pullulans EXF-150</name>
    <dbReference type="NCBI Taxonomy" id="1043002"/>
    <lineage>
        <taxon>Eukaryota</taxon>
        <taxon>Fungi</taxon>
        <taxon>Dikarya</taxon>
        <taxon>Ascomycota</taxon>
        <taxon>Pezizomycotina</taxon>
        <taxon>Dothideomycetes</taxon>
        <taxon>Dothideomycetidae</taxon>
        <taxon>Dothideales</taxon>
        <taxon>Saccotheciaceae</taxon>
        <taxon>Aureobasidium</taxon>
    </lineage>
</organism>
<dbReference type="InterPro" id="IPR036638">
    <property type="entry name" value="HLH_DNA-bd_sf"/>
</dbReference>
<feature type="compositionally biased region" description="Polar residues" evidence="1">
    <location>
        <begin position="161"/>
        <end position="173"/>
    </location>
</feature>
<feature type="region of interest" description="Disordered" evidence="1">
    <location>
        <begin position="36"/>
        <end position="67"/>
    </location>
</feature>
<keyword evidence="4" id="KW-1185">Reference proteome</keyword>
<evidence type="ECO:0000256" key="1">
    <source>
        <dbReference type="SAM" id="MobiDB-lite"/>
    </source>
</evidence>